<keyword evidence="2 6" id="KW-0489">Methyltransferase</keyword>
<evidence type="ECO:0000313" key="10">
    <source>
        <dbReference type="Proteomes" id="UP001217089"/>
    </source>
</evidence>
<feature type="region of interest" description="Disordered" evidence="7">
    <location>
        <begin position="171"/>
        <end position="194"/>
    </location>
</feature>
<feature type="region of interest" description="Disordered" evidence="7">
    <location>
        <begin position="286"/>
        <end position="311"/>
    </location>
</feature>
<evidence type="ECO:0000256" key="7">
    <source>
        <dbReference type="SAM" id="MobiDB-lite"/>
    </source>
</evidence>
<feature type="non-terminal residue" evidence="9">
    <location>
        <position position="557"/>
    </location>
</feature>
<evidence type="ECO:0000256" key="1">
    <source>
        <dbReference type="ARBA" id="ARBA00008361"/>
    </source>
</evidence>
<dbReference type="InterPro" id="IPR029063">
    <property type="entry name" value="SAM-dependent_MTases_sf"/>
</dbReference>
<proteinExistence type="inferred from homology"/>
<dbReference type="PANTHER" id="PTHR12315">
    <property type="entry name" value="BICOID-INTERACTING PROTEIN RELATED"/>
    <property type="match status" value="1"/>
</dbReference>
<gene>
    <name evidence="9" type="ORF">KUTeg_002055</name>
</gene>
<evidence type="ECO:0000256" key="5">
    <source>
        <dbReference type="PROSITE-ProRule" id="PRU00848"/>
    </source>
</evidence>
<keyword evidence="4 5" id="KW-0949">S-adenosyl-L-methionine</keyword>
<comment type="caution">
    <text evidence="9">The sequence shown here is derived from an EMBL/GenBank/DDBJ whole genome shotgun (WGS) entry which is preliminary data.</text>
</comment>
<dbReference type="EC" id="2.1.1.-" evidence="6"/>
<keyword evidence="10" id="KW-1185">Reference proteome</keyword>
<reference evidence="9 10" key="1">
    <citation type="submission" date="2022-12" db="EMBL/GenBank/DDBJ databases">
        <title>Chromosome-level genome of Tegillarca granosa.</title>
        <authorList>
            <person name="Kim J."/>
        </authorList>
    </citation>
    <scope>NUCLEOTIDE SEQUENCE [LARGE SCALE GENOMIC DNA]</scope>
    <source>
        <strain evidence="9">Teg-2019</strain>
        <tissue evidence="9">Adductor muscle</tissue>
    </source>
</reference>
<evidence type="ECO:0000313" key="9">
    <source>
        <dbReference type="EMBL" id="KAJ8320468.1"/>
    </source>
</evidence>
<evidence type="ECO:0000259" key="8">
    <source>
        <dbReference type="PROSITE" id="PS51515"/>
    </source>
</evidence>
<dbReference type="CDD" id="cd02440">
    <property type="entry name" value="AdoMet_MTases"/>
    <property type="match status" value="1"/>
</dbReference>
<evidence type="ECO:0000256" key="3">
    <source>
        <dbReference type="ARBA" id="ARBA00022679"/>
    </source>
</evidence>
<evidence type="ECO:0000256" key="6">
    <source>
        <dbReference type="RuleBase" id="RU367087"/>
    </source>
</evidence>
<organism evidence="9 10">
    <name type="scientific">Tegillarca granosa</name>
    <name type="common">Malaysian cockle</name>
    <name type="synonym">Anadara granosa</name>
    <dbReference type="NCBI Taxonomy" id="220873"/>
    <lineage>
        <taxon>Eukaryota</taxon>
        <taxon>Metazoa</taxon>
        <taxon>Spiralia</taxon>
        <taxon>Lophotrochozoa</taxon>
        <taxon>Mollusca</taxon>
        <taxon>Bivalvia</taxon>
        <taxon>Autobranchia</taxon>
        <taxon>Pteriomorphia</taxon>
        <taxon>Arcoida</taxon>
        <taxon>Arcoidea</taxon>
        <taxon>Arcidae</taxon>
        <taxon>Tegillarca</taxon>
    </lineage>
</organism>
<dbReference type="PANTHER" id="PTHR12315:SF0">
    <property type="entry name" value="7SK SNRNA METHYLPHOSPHATE CAPPING ENZYME"/>
    <property type="match status" value="1"/>
</dbReference>
<dbReference type="Gene3D" id="3.40.50.150">
    <property type="entry name" value="Vaccinia Virus protein VP39"/>
    <property type="match status" value="1"/>
</dbReference>
<dbReference type="PROSITE" id="PS51515">
    <property type="entry name" value="BIN3_SAM"/>
    <property type="match status" value="1"/>
</dbReference>
<dbReference type="SUPFAM" id="SSF53335">
    <property type="entry name" value="S-adenosyl-L-methionine-dependent methyltransferases"/>
    <property type="match status" value="1"/>
</dbReference>
<dbReference type="InterPro" id="IPR010675">
    <property type="entry name" value="Bin3_C"/>
</dbReference>
<dbReference type="Proteomes" id="UP001217089">
    <property type="component" value="Unassembled WGS sequence"/>
</dbReference>
<evidence type="ECO:0000256" key="4">
    <source>
        <dbReference type="ARBA" id="ARBA00022691"/>
    </source>
</evidence>
<sequence>MSVEVKTPTRTQFEHAEFQCGEKQTRSNDKCDADNACRGLAWDAQIEETDKDDNQFANTSTNCRKRRTSSFHAGQSYGFRRKRLKSMPCKPMVLPTKFLLGGNINDPLNLDSMNDKEINRILNEKTPQSSPIQTPAHRKNVEVKIPSNISDPLNLNIVDEEDLTKTSIKKKKRHKYKKKDESLTLNTSGPPIKDLEKRKGIMEALKIDIDSPDETSKCPTSEDAVSPSETKPEIKTCKPDVIVSPVIPQISPKSRRRRRTMSMSDVRPEVSSGVARAILRTSLSPPRTFTTDLDKSSPTPPKRFRKPSSHFKNHPCHKNPKFIYGNYNRYYGYRNVDTEDHRLDSFQAEWFCGKDVLDIGCNVGHLTLAVARNFCPKKIVGMDIDGSLISAARKNIRHYLSTHDMSPCKYPVSNTLSFGPIAAPPLAKSNGNPQFPNNVVFLQGNIVLETDELLDLQTEEFDVILALSLTKWIHLNFGDDGLKRTFKRIFKQLRPGGKLILEPQPWSSYKKKKKLTETIHENFKSIKLKPDQFSNFLLQDVGFSTCAVVDVPFNKSK</sequence>
<dbReference type="InterPro" id="IPR039772">
    <property type="entry name" value="Bin3-like"/>
</dbReference>
<accession>A0ABQ9FT83</accession>
<evidence type="ECO:0000256" key="2">
    <source>
        <dbReference type="ARBA" id="ARBA00022603"/>
    </source>
</evidence>
<feature type="region of interest" description="Disordered" evidence="7">
    <location>
        <begin position="211"/>
        <end position="233"/>
    </location>
</feature>
<feature type="domain" description="Bin3-type SAM" evidence="8">
    <location>
        <begin position="340"/>
        <end position="557"/>
    </location>
</feature>
<dbReference type="InterPro" id="IPR024160">
    <property type="entry name" value="BIN3_SAM-bd_dom"/>
</dbReference>
<dbReference type="EMBL" id="JARBDR010000141">
    <property type="protein sequence ID" value="KAJ8320468.1"/>
    <property type="molecule type" value="Genomic_DNA"/>
</dbReference>
<comment type="similarity">
    <text evidence="1 6">Belongs to the methyltransferase superfamily.</text>
</comment>
<keyword evidence="3 6" id="KW-0808">Transferase</keyword>
<name>A0ABQ9FT83_TEGGR</name>
<protein>
    <recommendedName>
        <fullName evidence="6">RNA methyltransferase</fullName>
        <ecNumber evidence="6">2.1.1.-</ecNumber>
    </recommendedName>
</protein>
<feature type="compositionally biased region" description="Basic residues" evidence="7">
    <location>
        <begin position="302"/>
        <end position="311"/>
    </location>
</feature>
<dbReference type="Pfam" id="PF06859">
    <property type="entry name" value="Bin3"/>
    <property type="match status" value="1"/>
</dbReference>